<protein>
    <recommendedName>
        <fullName evidence="2">carbonic anhydrase</fullName>
        <ecNumber evidence="2">4.2.1.1</ecNumber>
    </recommendedName>
</protein>
<reference evidence="9" key="1">
    <citation type="submission" date="2021-03" db="EMBL/GenBank/DDBJ databases">
        <authorList>
            <person name="Tran Van P."/>
        </authorList>
    </citation>
    <scope>NUCLEOTIDE SEQUENCE</scope>
</reference>
<feature type="compositionally biased region" description="Low complexity" evidence="7">
    <location>
        <begin position="230"/>
        <end position="245"/>
    </location>
</feature>
<dbReference type="Proteomes" id="UP001153148">
    <property type="component" value="Unassembled WGS sequence"/>
</dbReference>
<keyword evidence="4" id="KW-0862">Zinc</keyword>
<dbReference type="PROSITE" id="PS51144">
    <property type="entry name" value="ALPHA_CA_2"/>
    <property type="match status" value="1"/>
</dbReference>
<evidence type="ECO:0000256" key="3">
    <source>
        <dbReference type="ARBA" id="ARBA00022723"/>
    </source>
</evidence>
<feature type="domain" description="Alpha-carbonic anhydrase" evidence="8">
    <location>
        <begin position="1"/>
        <end position="155"/>
    </location>
</feature>
<dbReference type="CDD" id="cd00326">
    <property type="entry name" value="alpha_CA"/>
    <property type="match status" value="1"/>
</dbReference>
<dbReference type="PANTHER" id="PTHR18952">
    <property type="entry name" value="CARBONIC ANHYDRASE"/>
    <property type="match status" value="1"/>
</dbReference>
<evidence type="ECO:0000256" key="4">
    <source>
        <dbReference type="ARBA" id="ARBA00022833"/>
    </source>
</evidence>
<dbReference type="EC" id="4.2.1.1" evidence="2"/>
<organism evidence="9 10">
    <name type="scientific">Timema podura</name>
    <name type="common">Walking stick</name>
    <dbReference type="NCBI Taxonomy" id="61482"/>
    <lineage>
        <taxon>Eukaryota</taxon>
        <taxon>Metazoa</taxon>
        <taxon>Ecdysozoa</taxon>
        <taxon>Arthropoda</taxon>
        <taxon>Hexapoda</taxon>
        <taxon>Insecta</taxon>
        <taxon>Pterygota</taxon>
        <taxon>Neoptera</taxon>
        <taxon>Polyneoptera</taxon>
        <taxon>Phasmatodea</taxon>
        <taxon>Timematodea</taxon>
        <taxon>Timematoidea</taxon>
        <taxon>Timematidae</taxon>
        <taxon>Timema</taxon>
    </lineage>
</organism>
<dbReference type="InterPro" id="IPR001148">
    <property type="entry name" value="CA_dom"/>
</dbReference>
<dbReference type="InterPro" id="IPR036398">
    <property type="entry name" value="CA_dom_sf"/>
</dbReference>
<dbReference type="SMART" id="SM01057">
    <property type="entry name" value="Carb_anhydrase"/>
    <property type="match status" value="1"/>
</dbReference>
<keyword evidence="5" id="KW-0456">Lyase</keyword>
<keyword evidence="3" id="KW-0479">Metal-binding</keyword>
<dbReference type="EMBL" id="CAJPIN010015231">
    <property type="protein sequence ID" value="CAG2061274.1"/>
    <property type="molecule type" value="Genomic_DNA"/>
</dbReference>
<feature type="compositionally biased region" description="Polar residues" evidence="7">
    <location>
        <begin position="207"/>
        <end position="227"/>
    </location>
</feature>
<sequence>MEVHLVHYNNKFTSIKEALGKPNGVAIIAYFMWADFVPDGDETSKTWDFERIVEKLADISKPETVTHMKQNDAVRWFVKKMNNPYKDEDYYTYTGSMTTPPCMEEVTWIVYARPIGVLPDHLAEFRQLKTRNSNELTFNLRPVQDKNGRDIYRASPAKKFTVSASSGQDVTTSAPVTRSPIPLTITTLIPDVTSVTSASSPKKRTETLASEMTSSKSNNSYANSTMMVKTPSNETSATSTTPTTTQGKPASILLTLETTKYQIPTKTPSLPPEKAVTLSPPLQKQVINSSADREEYGYLFLPLMYYPVDYKDPSPSHDQLPHFEPLSNTHGQEMEHHINCTILPCSSPSQSSDFNVSIQQQTFVTTNVTCNTPCEPTPASSQPSKHKVAACLQEVQEFKYLLDGPGEV</sequence>
<evidence type="ECO:0000256" key="7">
    <source>
        <dbReference type="SAM" id="MobiDB-lite"/>
    </source>
</evidence>
<dbReference type="SUPFAM" id="SSF51069">
    <property type="entry name" value="Carbonic anhydrase"/>
    <property type="match status" value="1"/>
</dbReference>
<evidence type="ECO:0000259" key="8">
    <source>
        <dbReference type="PROSITE" id="PS51144"/>
    </source>
</evidence>
<proteinExistence type="inferred from homology"/>
<feature type="region of interest" description="Disordered" evidence="7">
    <location>
        <begin position="194"/>
        <end position="247"/>
    </location>
</feature>
<evidence type="ECO:0000256" key="5">
    <source>
        <dbReference type="ARBA" id="ARBA00023239"/>
    </source>
</evidence>
<dbReference type="InterPro" id="IPR023561">
    <property type="entry name" value="Carbonic_anhydrase_a-class"/>
</dbReference>
<dbReference type="Gene3D" id="3.10.200.10">
    <property type="entry name" value="Alpha carbonic anhydrase"/>
    <property type="match status" value="1"/>
</dbReference>
<evidence type="ECO:0000313" key="10">
    <source>
        <dbReference type="Proteomes" id="UP001153148"/>
    </source>
</evidence>
<evidence type="ECO:0000256" key="1">
    <source>
        <dbReference type="ARBA" id="ARBA00010718"/>
    </source>
</evidence>
<comment type="caution">
    <text evidence="9">The sequence shown here is derived from an EMBL/GenBank/DDBJ whole genome shotgun (WGS) entry which is preliminary data.</text>
</comment>
<dbReference type="PANTHER" id="PTHR18952:SF265">
    <property type="entry name" value="CARBONIC ANHYDRASE"/>
    <property type="match status" value="1"/>
</dbReference>
<evidence type="ECO:0000256" key="6">
    <source>
        <dbReference type="ARBA" id="ARBA00048348"/>
    </source>
</evidence>
<accession>A0ABN7P2B6</accession>
<dbReference type="Pfam" id="PF00194">
    <property type="entry name" value="Carb_anhydrase"/>
    <property type="match status" value="1"/>
</dbReference>
<gene>
    <name evidence="9" type="ORF">TPAB3V08_LOCUS8228</name>
</gene>
<comment type="catalytic activity">
    <reaction evidence="6">
        <text>hydrogencarbonate + H(+) = CO2 + H2O</text>
        <dbReference type="Rhea" id="RHEA:10748"/>
        <dbReference type="ChEBI" id="CHEBI:15377"/>
        <dbReference type="ChEBI" id="CHEBI:15378"/>
        <dbReference type="ChEBI" id="CHEBI:16526"/>
        <dbReference type="ChEBI" id="CHEBI:17544"/>
        <dbReference type="EC" id="4.2.1.1"/>
    </reaction>
</comment>
<keyword evidence="10" id="KW-1185">Reference proteome</keyword>
<evidence type="ECO:0000313" key="9">
    <source>
        <dbReference type="EMBL" id="CAG2061274.1"/>
    </source>
</evidence>
<feature type="non-terminal residue" evidence="9">
    <location>
        <position position="408"/>
    </location>
</feature>
<name>A0ABN7P2B6_TIMPD</name>
<evidence type="ECO:0000256" key="2">
    <source>
        <dbReference type="ARBA" id="ARBA00012925"/>
    </source>
</evidence>
<comment type="similarity">
    <text evidence="1">Belongs to the alpha-carbonic anhydrase family.</text>
</comment>